<dbReference type="InterPro" id="IPR012349">
    <property type="entry name" value="Split_barrel_FMN-bd"/>
</dbReference>
<evidence type="ECO:0000313" key="4">
    <source>
        <dbReference type="Proteomes" id="UP000002030"/>
    </source>
</evidence>
<dbReference type="SMART" id="SM00903">
    <property type="entry name" value="Flavin_Reduct"/>
    <property type="match status" value="1"/>
</dbReference>
<feature type="domain" description="Flavin reductase like" evidence="2">
    <location>
        <begin position="10"/>
        <end position="157"/>
    </location>
</feature>
<dbReference type="InterPro" id="IPR050268">
    <property type="entry name" value="NADH-dep_flavin_reductase"/>
</dbReference>
<dbReference type="STRING" id="525903.Taci_1579"/>
<dbReference type="EMBL" id="CP001818">
    <property type="protein sequence ID" value="ACZ19800.1"/>
    <property type="molecule type" value="Genomic_DNA"/>
</dbReference>
<keyword evidence="1" id="KW-0560">Oxidoreductase</keyword>
<dbReference type="Pfam" id="PF01613">
    <property type="entry name" value="Flavin_Reduct"/>
    <property type="match status" value="1"/>
</dbReference>
<dbReference type="eggNOG" id="COG1853">
    <property type="taxonomic scope" value="Bacteria"/>
</dbReference>
<protein>
    <submittedName>
        <fullName evidence="3">Flavin reductase domain protein FMN-binding protein</fullName>
    </submittedName>
</protein>
<evidence type="ECO:0000256" key="1">
    <source>
        <dbReference type="ARBA" id="ARBA00023002"/>
    </source>
</evidence>
<dbReference type="RefSeq" id="WP_012870309.1">
    <property type="nucleotide sequence ID" value="NC_013522.1"/>
</dbReference>
<gene>
    <name evidence="3" type="ordered locus">Taci_1579</name>
</gene>
<dbReference type="PANTHER" id="PTHR30466">
    <property type="entry name" value="FLAVIN REDUCTASE"/>
    <property type="match status" value="1"/>
</dbReference>
<dbReference type="SUPFAM" id="SSF50475">
    <property type="entry name" value="FMN-binding split barrel"/>
    <property type="match status" value="1"/>
</dbReference>
<dbReference type="AlphaFoldDB" id="D1B709"/>
<dbReference type="PANTHER" id="PTHR30466:SF1">
    <property type="entry name" value="FMN REDUCTASE (NADH) RUTF"/>
    <property type="match status" value="1"/>
</dbReference>
<accession>D1B709</accession>
<dbReference type="GO" id="GO:0010181">
    <property type="term" value="F:FMN binding"/>
    <property type="evidence" value="ECO:0007669"/>
    <property type="project" value="InterPro"/>
</dbReference>
<sequence length="176" mass="19515">MEKNIDPKALFKFSYGMYIVSSLDSQGRYNGQIANAAMQVTGDPCAVAVCLHKSNLTTEYIDQSKLFSVSILSSEAPMTFIGQFGFKCGRDIDKFCNVKYELGSTGVPMVLDYSLAVLEARVVGSFDIFTHRMFFGEIISSKVISDGEPLTYSDYHLIKKGKSPKNAPTFVFNQIK</sequence>
<dbReference type="KEGG" id="tai:Taci_1579"/>
<dbReference type="Gene3D" id="2.30.110.10">
    <property type="entry name" value="Electron Transport, Fmn-binding Protein, Chain A"/>
    <property type="match status" value="1"/>
</dbReference>
<evidence type="ECO:0000259" key="2">
    <source>
        <dbReference type="SMART" id="SM00903"/>
    </source>
</evidence>
<evidence type="ECO:0000313" key="3">
    <source>
        <dbReference type="EMBL" id="ACZ19800.1"/>
    </source>
</evidence>
<keyword evidence="4" id="KW-1185">Reference proteome</keyword>
<dbReference type="OrthoDB" id="9799749at2"/>
<dbReference type="GO" id="GO:0042602">
    <property type="term" value="F:riboflavin reductase (NADPH) activity"/>
    <property type="evidence" value="ECO:0007669"/>
    <property type="project" value="TreeGrafter"/>
</dbReference>
<name>D1B709_THEAS</name>
<proteinExistence type="predicted"/>
<reference evidence="3 4" key="1">
    <citation type="journal article" date="2009" name="Stand. Genomic Sci.">
        <title>Complete genome sequence of Thermanaerovibrio acidaminovorans type strain (Su883).</title>
        <authorList>
            <person name="Chovatia M."/>
            <person name="Sikorski J."/>
            <person name="Schroder M."/>
            <person name="Lapidus A."/>
            <person name="Nolan M."/>
            <person name="Tice H."/>
            <person name="Glavina Del Rio T."/>
            <person name="Copeland A."/>
            <person name="Cheng J.F."/>
            <person name="Lucas S."/>
            <person name="Chen F."/>
            <person name="Bruce D."/>
            <person name="Goodwin L."/>
            <person name="Pitluck S."/>
            <person name="Ivanova N."/>
            <person name="Mavromatis K."/>
            <person name="Ovchinnikova G."/>
            <person name="Pati A."/>
            <person name="Chen A."/>
            <person name="Palaniappan K."/>
            <person name="Land M."/>
            <person name="Hauser L."/>
            <person name="Chang Y.J."/>
            <person name="Jeffries C.D."/>
            <person name="Chain P."/>
            <person name="Saunders E."/>
            <person name="Detter J.C."/>
            <person name="Brettin T."/>
            <person name="Rohde M."/>
            <person name="Goker M."/>
            <person name="Spring S."/>
            <person name="Bristow J."/>
            <person name="Markowitz V."/>
            <person name="Hugenholtz P."/>
            <person name="Kyrpides N.C."/>
            <person name="Klenk H.P."/>
            <person name="Eisen J.A."/>
        </authorList>
    </citation>
    <scope>NUCLEOTIDE SEQUENCE [LARGE SCALE GENOMIC DNA]</scope>
    <source>
        <strain evidence="4">ATCC 49978 / DSM 6589 / Su883</strain>
    </source>
</reference>
<dbReference type="EnsemblBacteria" id="ACZ19800">
    <property type="protein sequence ID" value="ACZ19800"/>
    <property type="gene ID" value="Taci_1579"/>
</dbReference>
<dbReference type="Proteomes" id="UP000002030">
    <property type="component" value="Chromosome"/>
</dbReference>
<organism evidence="3 4">
    <name type="scientific">Thermanaerovibrio acidaminovorans (strain ATCC 49978 / DSM 6589 / Su883)</name>
    <name type="common">Selenomonas acidaminovorans</name>
    <dbReference type="NCBI Taxonomy" id="525903"/>
    <lineage>
        <taxon>Bacteria</taxon>
        <taxon>Thermotogati</taxon>
        <taxon>Synergistota</taxon>
        <taxon>Synergistia</taxon>
        <taxon>Synergistales</taxon>
        <taxon>Synergistaceae</taxon>
        <taxon>Thermanaerovibrio</taxon>
    </lineage>
</organism>
<dbReference type="InterPro" id="IPR002563">
    <property type="entry name" value="Flavin_Rdtase-like_dom"/>
</dbReference>
<dbReference type="HOGENOM" id="CLU_059021_4_1_0"/>